<dbReference type="EMBL" id="LJSK01000336">
    <property type="protein sequence ID" value="KPI83704.1"/>
    <property type="molecule type" value="Genomic_DNA"/>
</dbReference>
<evidence type="ECO:0000313" key="3">
    <source>
        <dbReference type="EMBL" id="KPI83704.1"/>
    </source>
</evidence>
<sequence length="944" mass="99993">MSGPPSTPPGPAEMPFTTMVAEDDADNDVGHDNVGFESMTVLFDSGHASSAVSVSDAAPTMSNAAPSPYALYEPLHAQQQSGVLDAFHPAGSGPAVLSGASDSAGVLGPPTGPSILHFPQPQPPAQPYSYVEEGLDVPLHAPRLRVPTDLPLEQTTLMDLLAMMVVQGGPTTEEEIVKREVTRRNPAFAFLGEKFNNPCLLYYRWRLYSLLQQDTLLDWRTAPFQMERARRAYVFVPPPVPRVGPDCLAGLHQPALLHPTEELEGGEGVDGGRGEGKRGREHGEGEEDDADAIILCKARRRHRRHGHHAAAADQTSEGEKATACSDEGTSPNHSSNGNAPACNSKEGEGVSRNSSSRSGTESSESSSTDSGSDSEVPPSTTKEADSASTRSCEESHGSVADKSSTPATTAALGSKGAMAEMIPLPPPSAQWISRQCILSKSIFAVLQPQIRDEWVRLLCPRLICAPSACASIKELCDRWLSRDEVATRMSFAVQHADGIHHLLSILLDAMVKTAYMATARSRAPPPPSSLRSLENDSNVFCVEALWYLFVLHDILMNASNMVGGPAATACCVNKNTRPTPTAQPSVGGEEEEPFAALDGSPEALEALYLLWKKQQSEAAYSTSAPHTSFSSRSTISTSAAQPLPPTPSSPSPLASVPSTPPSHASPARHRRRQRTARHRSLYERCGHALELILPTLLEAVTAVALVVSMDKERQPIPTPSDSTNAEAAANSSATPAARVHHIKAVNPLQGKKKSGGDRGVETRGPSLSGGACLSLRLNAGCSPSSLVADAASASSDTQPCSCTEREQALASAMAASSAPAVLLMDWLKALVLVWMKAEQPLLLPLPSVGPPSESKKNGEGSEATVIAAPLPSNLLWPDTKAGSADASDVSLGYFVNAQHAQVLGLEAAPVQGPAVQPSYEERREPPLLSARACAIIKDRYSFLF</sequence>
<dbReference type="InterPro" id="IPR035967">
    <property type="entry name" value="SWAP/Surp_sf"/>
</dbReference>
<dbReference type="Pfam" id="PF01805">
    <property type="entry name" value="Surp"/>
    <property type="match status" value="1"/>
</dbReference>
<dbReference type="VEuPathDB" id="TriTrypDB:Lsey_0336_0040"/>
<accession>A0A0N1PAE1</accession>
<gene>
    <name evidence="3" type="ORF">ABL78_7255</name>
</gene>
<feature type="compositionally biased region" description="Basic and acidic residues" evidence="1">
    <location>
        <begin position="270"/>
        <end position="283"/>
    </location>
</feature>
<dbReference type="AlphaFoldDB" id="A0A0N1PAE1"/>
<evidence type="ECO:0000259" key="2">
    <source>
        <dbReference type="PROSITE" id="PS50128"/>
    </source>
</evidence>
<dbReference type="SMART" id="SM00648">
    <property type="entry name" value="SWAP"/>
    <property type="match status" value="1"/>
</dbReference>
<evidence type="ECO:0000313" key="4">
    <source>
        <dbReference type="Proteomes" id="UP000038009"/>
    </source>
</evidence>
<feature type="region of interest" description="Disordered" evidence="1">
    <location>
        <begin position="258"/>
        <end position="412"/>
    </location>
</feature>
<dbReference type="Proteomes" id="UP000038009">
    <property type="component" value="Unassembled WGS sequence"/>
</dbReference>
<dbReference type="PROSITE" id="PS50128">
    <property type="entry name" value="SURP"/>
    <property type="match status" value="1"/>
</dbReference>
<evidence type="ECO:0000256" key="1">
    <source>
        <dbReference type="SAM" id="MobiDB-lite"/>
    </source>
</evidence>
<dbReference type="GO" id="GO:0005634">
    <property type="term" value="C:nucleus"/>
    <property type="evidence" value="ECO:0007669"/>
    <property type="project" value="TreeGrafter"/>
</dbReference>
<comment type="caution">
    <text evidence="3">The sequence shown here is derived from an EMBL/GenBank/DDBJ whole genome shotgun (WGS) entry which is preliminary data.</text>
</comment>
<feature type="domain" description="SURP motif" evidence="2">
    <location>
        <begin position="157"/>
        <end position="203"/>
    </location>
</feature>
<dbReference type="OMA" id="QWISRQC"/>
<dbReference type="PANTHER" id="PTHR23140">
    <property type="entry name" value="RNA PROCESSING PROTEIN LD23810P"/>
    <property type="match status" value="1"/>
</dbReference>
<protein>
    <recommendedName>
        <fullName evidence="2">SURP motif domain-containing protein</fullName>
    </recommendedName>
</protein>
<feature type="region of interest" description="Disordered" evidence="1">
    <location>
        <begin position="713"/>
        <end position="764"/>
    </location>
</feature>
<feature type="compositionally biased region" description="Polar residues" evidence="1">
    <location>
        <begin position="327"/>
        <end position="338"/>
    </location>
</feature>
<feature type="compositionally biased region" description="Low complexity" evidence="1">
    <location>
        <begin position="720"/>
        <end position="737"/>
    </location>
</feature>
<organism evidence="3 4">
    <name type="scientific">Leptomonas seymouri</name>
    <dbReference type="NCBI Taxonomy" id="5684"/>
    <lineage>
        <taxon>Eukaryota</taxon>
        <taxon>Discoba</taxon>
        <taxon>Euglenozoa</taxon>
        <taxon>Kinetoplastea</taxon>
        <taxon>Metakinetoplastina</taxon>
        <taxon>Trypanosomatida</taxon>
        <taxon>Trypanosomatidae</taxon>
        <taxon>Leishmaniinae</taxon>
        <taxon>Leptomonas</taxon>
    </lineage>
</organism>
<feature type="compositionally biased region" description="Basic residues" evidence="1">
    <location>
        <begin position="666"/>
        <end position="679"/>
    </location>
</feature>
<feature type="region of interest" description="Disordered" evidence="1">
    <location>
        <begin position="623"/>
        <end position="679"/>
    </location>
</feature>
<dbReference type="SUPFAM" id="SSF109905">
    <property type="entry name" value="Surp module (SWAP domain)"/>
    <property type="match status" value="1"/>
</dbReference>
<reference evidence="3 4" key="1">
    <citation type="journal article" date="2015" name="PLoS Pathog.">
        <title>Leptomonas seymouri: Adaptations to the Dixenous Life Cycle Analyzed by Genome Sequencing, Transcriptome Profiling and Co-infection with Leishmania donovani.</title>
        <authorList>
            <person name="Kraeva N."/>
            <person name="Butenko A."/>
            <person name="Hlavacova J."/>
            <person name="Kostygov A."/>
            <person name="Myskova J."/>
            <person name="Grybchuk D."/>
            <person name="Lestinova T."/>
            <person name="Votypka J."/>
            <person name="Volf P."/>
            <person name="Opperdoes F."/>
            <person name="Flegontov P."/>
            <person name="Lukes J."/>
            <person name="Yurchenko V."/>
        </authorList>
    </citation>
    <scope>NUCLEOTIDE SEQUENCE [LARGE SCALE GENOMIC DNA]</scope>
    <source>
        <strain evidence="3 4">ATCC 30220</strain>
    </source>
</reference>
<keyword evidence="4" id="KW-1185">Reference proteome</keyword>
<feature type="compositionally biased region" description="Low complexity" evidence="1">
    <location>
        <begin position="651"/>
        <end position="665"/>
    </location>
</feature>
<dbReference type="PANTHER" id="PTHR23140:SF0">
    <property type="entry name" value="U2 SNRNP-ASSOCIATED SURP MOTIF-CONTAINING PROTEIN"/>
    <property type="match status" value="1"/>
</dbReference>
<feature type="compositionally biased region" description="Low complexity" evidence="1">
    <location>
        <begin position="350"/>
        <end position="376"/>
    </location>
</feature>
<dbReference type="OrthoDB" id="377209at2759"/>
<dbReference type="GO" id="GO:0006396">
    <property type="term" value="P:RNA processing"/>
    <property type="evidence" value="ECO:0007669"/>
    <property type="project" value="InterPro"/>
</dbReference>
<feature type="compositionally biased region" description="Low complexity" evidence="1">
    <location>
        <begin position="627"/>
        <end position="641"/>
    </location>
</feature>
<feature type="compositionally biased region" description="Polar residues" evidence="1">
    <location>
        <begin position="377"/>
        <end position="390"/>
    </location>
</feature>
<proteinExistence type="predicted"/>
<dbReference type="GO" id="GO:0003723">
    <property type="term" value="F:RNA binding"/>
    <property type="evidence" value="ECO:0007669"/>
    <property type="project" value="InterPro"/>
</dbReference>
<feature type="region of interest" description="Disordered" evidence="1">
    <location>
        <begin position="577"/>
        <end position="596"/>
    </location>
</feature>
<dbReference type="InterPro" id="IPR000061">
    <property type="entry name" value="Surp"/>
</dbReference>
<dbReference type="InterPro" id="IPR051485">
    <property type="entry name" value="SR-CTD_assoc_factor"/>
</dbReference>
<feature type="compositionally biased region" description="Basic residues" evidence="1">
    <location>
        <begin position="297"/>
        <end position="308"/>
    </location>
</feature>
<dbReference type="Gene3D" id="1.10.10.790">
    <property type="entry name" value="Surp module"/>
    <property type="match status" value="1"/>
</dbReference>
<name>A0A0N1PAE1_LEPSE</name>